<organism evidence="1 2">
    <name type="scientific">Holothuria leucospilota</name>
    <name type="common">Black long sea cucumber</name>
    <name type="synonym">Mertensiothuria leucospilota</name>
    <dbReference type="NCBI Taxonomy" id="206669"/>
    <lineage>
        <taxon>Eukaryota</taxon>
        <taxon>Metazoa</taxon>
        <taxon>Echinodermata</taxon>
        <taxon>Eleutherozoa</taxon>
        <taxon>Echinozoa</taxon>
        <taxon>Holothuroidea</taxon>
        <taxon>Aspidochirotacea</taxon>
        <taxon>Aspidochirotida</taxon>
        <taxon>Holothuriidae</taxon>
        <taxon>Holothuria</taxon>
    </lineage>
</organism>
<proteinExistence type="predicted"/>
<dbReference type="AlphaFoldDB" id="A0A9Q1CLP3"/>
<evidence type="ECO:0000313" key="2">
    <source>
        <dbReference type="Proteomes" id="UP001152320"/>
    </source>
</evidence>
<dbReference type="OrthoDB" id="419189at2759"/>
<comment type="caution">
    <text evidence="1">The sequence shown here is derived from an EMBL/GenBank/DDBJ whole genome shotgun (WGS) entry which is preliminary data.</text>
</comment>
<reference evidence="1" key="1">
    <citation type="submission" date="2021-10" db="EMBL/GenBank/DDBJ databases">
        <title>Tropical sea cucumber genome reveals ecological adaptation and Cuvierian tubules defense mechanism.</title>
        <authorList>
            <person name="Chen T."/>
        </authorList>
    </citation>
    <scope>NUCLEOTIDE SEQUENCE</scope>
    <source>
        <strain evidence="1">Nanhai2018</strain>
        <tissue evidence="1">Muscle</tissue>
    </source>
</reference>
<gene>
    <name evidence="1" type="ORF">HOLleu_06732</name>
</gene>
<keyword evidence="2" id="KW-1185">Reference proteome</keyword>
<protein>
    <submittedName>
        <fullName evidence="1">Uncharacterized protein</fullName>
    </submittedName>
</protein>
<dbReference type="EMBL" id="JAIZAY010000002">
    <property type="protein sequence ID" value="KAJ8047677.1"/>
    <property type="molecule type" value="Genomic_DNA"/>
</dbReference>
<name>A0A9Q1CLP3_HOLLE</name>
<sequence>MDCRIFNICKSAYCHLRNISRIQSFLSKSDAEKLVHAFTSSNCDSCNSFKAGLPVIKFTVNLLFVSKMQPACLVVRAQNLTRYLIF</sequence>
<accession>A0A9Q1CLP3</accession>
<evidence type="ECO:0000313" key="1">
    <source>
        <dbReference type="EMBL" id="KAJ8047677.1"/>
    </source>
</evidence>
<dbReference type="Proteomes" id="UP001152320">
    <property type="component" value="Chromosome 2"/>
</dbReference>